<protein>
    <submittedName>
        <fullName evidence="2">Uncharacterized protein</fullName>
    </submittedName>
</protein>
<organism evidence="2 3">
    <name type="scientific">Ditylenchus destructor</name>
    <dbReference type="NCBI Taxonomy" id="166010"/>
    <lineage>
        <taxon>Eukaryota</taxon>
        <taxon>Metazoa</taxon>
        <taxon>Ecdysozoa</taxon>
        <taxon>Nematoda</taxon>
        <taxon>Chromadorea</taxon>
        <taxon>Rhabditida</taxon>
        <taxon>Tylenchina</taxon>
        <taxon>Tylenchomorpha</taxon>
        <taxon>Sphaerularioidea</taxon>
        <taxon>Anguinidae</taxon>
        <taxon>Anguininae</taxon>
        <taxon>Ditylenchus</taxon>
    </lineage>
</organism>
<keyword evidence="3" id="KW-1185">Reference proteome</keyword>
<dbReference type="Proteomes" id="UP001201812">
    <property type="component" value="Unassembled WGS sequence"/>
</dbReference>
<reference evidence="2" key="1">
    <citation type="submission" date="2022-01" db="EMBL/GenBank/DDBJ databases">
        <title>Genome Sequence Resource for Two Populations of Ditylenchus destructor, the Migratory Endoparasitic Phytonematode.</title>
        <authorList>
            <person name="Zhang H."/>
            <person name="Lin R."/>
            <person name="Xie B."/>
        </authorList>
    </citation>
    <scope>NUCLEOTIDE SEQUENCE</scope>
    <source>
        <strain evidence="2">BazhouSP</strain>
    </source>
</reference>
<name>A0AAD4RDT0_9BILA</name>
<sequence>MNCYLLSSTCFHFDLSTVQHISALGDYTVYVQIHSQSYKHHTLHLGKELRWMSARHLPFTALQIYGGSQQSNPLLLYRISDMCEEGSDIKAEPEGGYPETTALSSP</sequence>
<dbReference type="AlphaFoldDB" id="A0AAD4RDT0"/>
<gene>
    <name evidence="2" type="ORF">DdX_01300</name>
</gene>
<feature type="region of interest" description="Disordered" evidence="1">
    <location>
        <begin position="87"/>
        <end position="106"/>
    </location>
</feature>
<evidence type="ECO:0000256" key="1">
    <source>
        <dbReference type="SAM" id="MobiDB-lite"/>
    </source>
</evidence>
<proteinExistence type="predicted"/>
<comment type="caution">
    <text evidence="2">The sequence shown here is derived from an EMBL/GenBank/DDBJ whole genome shotgun (WGS) entry which is preliminary data.</text>
</comment>
<evidence type="ECO:0000313" key="2">
    <source>
        <dbReference type="EMBL" id="KAI1729081.1"/>
    </source>
</evidence>
<evidence type="ECO:0000313" key="3">
    <source>
        <dbReference type="Proteomes" id="UP001201812"/>
    </source>
</evidence>
<accession>A0AAD4RDT0</accession>
<dbReference type="EMBL" id="JAKKPZ010000001">
    <property type="protein sequence ID" value="KAI1729081.1"/>
    <property type="molecule type" value="Genomic_DNA"/>
</dbReference>